<comment type="caution">
    <text evidence="1">The sequence shown here is derived from an EMBL/GenBank/DDBJ whole genome shotgun (WGS) entry which is preliminary data.</text>
</comment>
<dbReference type="AlphaFoldDB" id="A0A6A4Q450"/>
<dbReference type="Proteomes" id="UP000447434">
    <property type="component" value="Chromosome 8"/>
</dbReference>
<proteinExistence type="predicted"/>
<organism evidence="1 2">
    <name type="scientific">Lupinus albus</name>
    <name type="common">White lupine</name>
    <name type="synonym">Lupinus termis</name>
    <dbReference type="NCBI Taxonomy" id="3870"/>
    <lineage>
        <taxon>Eukaryota</taxon>
        <taxon>Viridiplantae</taxon>
        <taxon>Streptophyta</taxon>
        <taxon>Embryophyta</taxon>
        <taxon>Tracheophyta</taxon>
        <taxon>Spermatophyta</taxon>
        <taxon>Magnoliopsida</taxon>
        <taxon>eudicotyledons</taxon>
        <taxon>Gunneridae</taxon>
        <taxon>Pentapetalae</taxon>
        <taxon>rosids</taxon>
        <taxon>fabids</taxon>
        <taxon>Fabales</taxon>
        <taxon>Fabaceae</taxon>
        <taxon>Papilionoideae</taxon>
        <taxon>50 kb inversion clade</taxon>
        <taxon>genistoids sensu lato</taxon>
        <taxon>core genistoids</taxon>
        <taxon>Genisteae</taxon>
        <taxon>Lupinus</taxon>
    </lineage>
</organism>
<dbReference type="EMBL" id="WOCE01000008">
    <property type="protein sequence ID" value="KAE9608383.1"/>
    <property type="molecule type" value="Genomic_DNA"/>
</dbReference>
<evidence type="ECO:0000313" key="1">
    <source>
        <dbReference type="EMBL" id="KAE9608383.1"/>
    </source>
</evidence>
<dbReference type="OrthoDB" id="1700582at2759"/>
<protein>
    <submittedName>
        <fullName evidence="1">Uncharacterized protein</fullName>
    </submittedName>
</protein>
<accession>A0A6A4Q450</accession>
<gene>
    <name evidence="1" type="ORF">Lalb_Chr08g0234951</name>
</gene>
<sequence length="62" mass="6716">MYKGVSQAVQVLSQFPFACPPHSPLVGRVVNLESARLLFKLVFDNLPVVGSPLLEACSAPNY</sequence>
<evidence type="ECO:0000313" key="2">
    <source>
        <dbReference type="Proteomes" id="UP000447434"/>
    </source>
</evidence>
<keyword evidence="2" id="KW-1185">Reference proteome</keyword>
<name>A0A6A4Q450_LUPAL</name>
<reference evidence="2" key="1">
    <citation type="journal article" date="2020" name="Nat. Commun.">
        <title>Genome sequence of the cluster root forming white lupin.</title>
        <authorList>
            <person name="Hufnagel B."/>
            <person name="Marques A."/>
            <person name="Soriano A."/>
            <person name="Marques L."/>
            <person name="Divol F."/>
            <person name="Doumas P."/>
            <person name="Sallet E."/>
            <person name="Mancinotti D."/>
            <person name="Carrere S."/>
            <person name="Marande W."/>
            <person name="Arribat S."/>
            <person name="Keller J."/>
            <person name="Huneau C."/>
            <person name="Blein T."/>
            <person name="Aime D."/>
            <person name="Laguerre M."/>
            <person name="Taylor J."/>
            <person name="Schubert V."/>
            <person name="Nelson M."/>
            <person name="Geu-Flores F."/>
            <person name="Crespi M."/>
            <person name="Gallardo-Guerrero K."/>
            <person name="Delaux P.-M."/>
            <person name="Salse J."/>
            <person name="Berges H."/>
            <person name="Guyot R."/>
            <person name="Gouzy J."/>
            <person name="Peret B."/>
        </authorList>
    </citation>
    <scope>NUCLEOTIDE SEQUENCE [LARGE SCALE GENOMIC DNA]</scope>
    <source>
        <strain evidence="2">cv. Amiga</strain>
    </source>
</reference>